<evidence type="ECO:0000259" key="6">
    <source>
        <dbReference type="PROSITE" id="PS50835"/>
    </source>
</evidence>
<reference evidence="7 8" key="1">
    <citation type="journal article" date="2023" name="Insect Mol. Biol.">
        <title>Genome sequencing provides insights into the evolution of gene families encoding plant cell wall-degrading enzymes in longhorned beetles.</title>
        <authorList>
            <person name="Shin N.R."/>
            <person name="Okamura Y."/>
            <person name="Kirsch R."/>
            <person name="Pauchet Y."/>
        </authorList>
    </citation>
    <scope>NUCLEOTIDE SEQUENCE [LARGE SCALE GENOMIC DNA]</scope>
    <source>
        <strain evidence="7">EAD_L_NR</strain>
    </source>
</reference>
<keyword evidence="4" id="KW-0393">Immunoglobulin domain</keyword>
<keyword evidence="2" id="KW-0677">Repeat</keyword>
<dbReference type="SMART" id="SM00409">
    <property type="entry name" value="IG"/>
    <property type="match status" value="2"/>
</dbReference>
<dbReference type="InterPro" id="IPR003599">
    <property type="entry name" value="Ig_sub"/>
</dbReference>
<evidence type="ECO:0000313" key="8">
    <source>
        <dbReference type="Proteomes" id="UP001159042"/>
    </source>
</evidence>
<dbReference type="Pfam" id="PF07679">
    <property type="entry name" value="I-set"/>
    <property type="match status" value="1"/>
</dbReference>
<comment type="caution">
    <text evidence="7">The sequence shown here is derived from an EMBL/GenBank/DDBJ whole genome shotgun (WGS) entry which is preliminary data.</text>
</comment>
<dbReference type="EMBL" id="JANEYG010000006">
    <property type="protein sequence ID" value="KAJ8922700.1"/>
    <property type="molecule type" value="Genomic_DNA"/>
</dbReference>
<dbReference type="SUPFAM" id="SSF48726">
    <property type="entry name" value="Immunoglobulin"/>
    <property type="match status" value="1"/>
</dbReference>
<dbReference type="Pfam" id="PF13927">
    <property type="entry name" value="Ig_3"/>
    <property type="match status" value="1"/>
</dbReference>
<accession>A0AAV8W9H4</accession>
<evidence type="ECO:0000256" key="4">
    <source>
        <dbReference type="ARBA" id="ARBA00023319"/>
    </source>
</evidence>
<evidence type="ECO:0000256" key="2">
    <source>
        <dbReference type="ARBA" id="ARBA00022737"/>
    </source>
</evidence>
<keyword evidence="3" id="KW-1015">Disulfide bond</keyword>
<dbReference type="InterPro" id="IPR051170">
    <property type="entry name" value="Neural/epithelial_adhesion"/>
</dbReference>
<dbReference type="InterPro" id="IPR036179">
    <property type="entry name" value="Ig-like_dom_sf"/>
</dbReference>
<feature type="signal peptide" evidence="5">
    <location>
        <begin position="1"/>
        <end position="20"/>
    </location>
</feature>
<feature type="domain" description="Ig-like" evidence="6">
    <location>
        <begin position="23"/>
        <end position="122"/>
    </location>
</feature>
<evidence type="ECO:0000256" key="1">
    <source>
        <dbReference type="ARBA" id="ARBA00022729"/>
    </source>
</evidence>
<dbReference type="InterPro" id="IPR007110">
    <property type="entry name" value="Ig-like_dom"/>
</dbReference>
<dbReference type="Proteomes" id="UP001159042">
    <property type="component" value="Unassembled WGS sequence"/>
</dbReference>
<sequence>SKFTETYLIMYLFLLTGGAAYQPEFAEPIANLSVPLGRDATFRCLVHHLGGYRVGWVKADTKAIQAIHDHVITHNPRVSVSHNDHTTWNLHIRNVQEEDRGQYMCQINTDPMKSQVGFLDVSVPPDFVPEETSGDVMVPEGGTVKLTCRARGHPEPHVQWRREDGQDIVIKEPSGQKVGGCRIQEFNMARFNISITNCILEYLEDRIHPRKEGEAVSKVGYVVFCGVDRGVENSHK</sequence>
<dbReference type="InterPro" id="IPR013098">
    <property type="entry name" value="Ig_I-set"/>
</dbReference>
<dbReference type="SMART" id="SM00408">
    <property type="entry name" value="IGc2"/>
    <property type="match status" value="2"/>
</dbReference>
<dbReference type="PANTHER" id="PTHR12231:SF255">
    <property type="entry name" value="DPR-INTERACTING PROTEIN ALPHA, ISOFORM A"/>
    <property type="match status" value="1"/>
</dbReference>
<dbReference type="Gene3D" id="2.60.40.10">
    <property type="entry name" value="Immunoglobulins"/>
    <property type="match status" value="2"/>
</dbReference>
<dbReference type="PROSITE" id="PS50835">
    <property type="entry name" value="IG_LIKE"/>
    <property type="match status" value="2"/>
</dbReference>
<dbReference type="GO" id="GO:0043005">
    <property type="term" value="C:neuron projection"/>
    <property type="evidence" value="ECO:0007669"/>
    <property type="project" value="TreeGrafter"/>
</dbReference>
<dbReference type="PANTHER" id="PTHR12231">
    <property type="entry name" value="CTX-RELATED TYPE I TRANSMEMBRANE PROTEIN"/>
    <property type="match status" value="1"/>
</dbReference>
<evidence type="ECO:0000313" key="7">
    <source>
        <dbReference type="EMBL" id="KAJ8922700.1"/>
    </source>
</evidence>
<feature type="domain" description="Ig-like" evidence="6">
    <location>
        <begin position="125"/>
        <end position="163"/>
    </location>
</feature>
<dbReference type="AlphaFoldDB" id="A0AAV8W9H4"/>
<proteinExistence type="predicted"/>
<dbReference type="InterPro" id="IPR003598">
    <property type="entry name" value="Ig_sub2"/>
</dbReference>
<gene>
    <name evidence="7" type="ORF">NQ315_007733</name>
</gene>
<evidence type="ECO:0000256" key="5">
    <source>
        <dbReference type="SAM" id="SignalP"/>
    </source>
</evidence>
<evidence type="ECO:0000256" key="3">
    <source>
        <dbReference type="ARBA" id="ARBA00023157"/>
    </source>
</evidence>
<name>A0AAV8W9H4_9CUCU</name>
<feature type="chain" id="PRO_5043440444" description="Ig-like domain-containing protein" evidence="5">
    <location>
        <begin position="21"/>
        <end position="236"/>
    </location>
</feature>
<keyword evidence="1 5" id="KW-0732">Signal</keyword>
<feature type="non-terminal residue" evidence="7">
    <location>
        <position position="1"/>
    </location>
</feature>
<organism evidence="7 8">
    <name type="scientific">Exocentrus adspersus</name>
    <dbReference type="NCBI Taxonomy" id="1586481"/>
    <lineage>
        <taxon>Eukaryota</taxon>
        <taxon>Metazoa</taxon>
        <taxon>Ecdysozoa</taxon>
        <taxon>Arthropoda</taxon>
        <taxon>Hexapoda</taxon>
        <taxon>Insecta</taxon>
        <taxon>Pterygota</taxon>
        <taxon>Neoptera</taxon>
        <taxon>Endopterygota</taxon>
        <taxon>Coleoptera</taxon>
        <taxon>Polyphaga</taxon>
        <taxon>Cucujiformia</taxon>
        <taxon>Chrysomeloidea</taxon>
        <taxon>Cerambycidae</taxon>
        <taxon>Lamiinae</taxon>
        <taxon>Acanthocinini</taxon>
        <taxon>Exocentrus</taxon>
    </lineage>
</organism>
<keyword evidence="8" id="KW-1185">Reference proteome</keyword>
<dbReference type="InterPro" id="IPR013783">
    <property type="entry name" value="Ig-like_fold"/>
</dbReference>
<dbReference type="FunFam" id="2.60.40.10:FF:000392">
    <property type="entry name" value="CLUMA_CG000981, isoform A"/>
    <property type="match status" value="1"/>
</dbReference>
<protein>
    <recommendedName>
        <fullName evidence="6">Ig-like domain-containing protein</fullName>
    </recommendedName>
</protein>